<dbReference type="AlphaFoldDB" id="A0A1I4AZJ2"/>
<evidence type="ECO:0000256" key="2">
    <source>
        <dbReference type="SAM" id="SignalP"/>
    </source>
</evidence>
<feature type="region of interest" description="Disordered" evidence="1">
    <location>
        <begin position="670"/>
        <end position="709"/>
    </location>
</feature>
<evidence type="ECO:0000313" key="4">
    <source>
        <dbReference type="Proteomes" id="UP000198928"/>
    </source>
</evidence>
<proteinExistence type="predicted"/>
<sequence length="766" mass="82303">MRHAIRTAAACLAAALPMVLTTAPPAAAEEPAPRVDLRVLVVDDGGPAVDAITAALHDAGTPYTTVDLADDDRPTVDEDFLGDTVDGRPRARYQGVVLPNENPFGAGSAEMAALAAYEAEFGIRQVDAYTYAGPAVGLEPAQETGYAGPLDGETAQVTDAGRDGPFGYLDGAVPFEDNDPRVDESYGYLAVPLADPPGDASFTSYVDAPVPGGQERGSLVGEYTHDGRSELVVTFVYNRHQQQYRLLARGIVAWLTQGVHLGVDRNHFAVHVDDVFAADDRWHTELNCTPGDVDCGGADDGLETDPIRMTEADAAHAAQWSADRGFTLDMAFNGGGSDLHRSEHGSDPLAARMLADQASHRWINHTYNHLFLGCVQDVTVVPWRCATDDEGQTRWESRALITTQIDNNLSWADRNDLAVDERELVTGEHSGLVTLPQQPRDNPNLAPSLTTTGVTWIASDASREAAQRPLGPALTVPRYPMNIFYNAGRTAEQVDEYNWIYTRRSDGGSGLCEDSPATTTCLDAPLDVSTGYESHIVPLEARIALRHVMGNDPRPHFIHQSNLAEDRIAYPALDRILDDYADLFAGNTPMVSLPMRDIGQEMRQRAAWRAALDAGEVTAHRTGSTVTVDAPAGVRVPLTAPEGTVQRLDGLDGLDDSAPAFGEPYAGLRTGWAEPGGDGRTVLDLPGAPLEPENPDNPQEPDAPREQDPRCLPELLSLLDLLGLLEEVCGLLTPDAQGFREPAGRTEVPAGTTDPVPYGPGDTTVR</sequence>
<keyword evidence="2" id="KW-0732">Signal</keyword>
<feature type="chain" id="PRO_5011630190" evidence="2">
    <location>
        <begin position="29"/>
        <end position="766"/>
    </location>
</feature>
<organism evidence="3 4">
    <name type="scientific">Streptomyces pini</name>
    <dbReference type="NCBI Taxonomy" id="1520580"/>
    <lineage>
        <taxon>Bacteria</taxon>
        <taxon>Bacillati</taxon>
        <taxon>Actinomycetota</taxon>
        <taxon>Actinomycetes</taxon>
        <taxon>Kitasatosporales</taxon>
        <taxon>Streptomycetaceae</taxon>
        <taxon>Streptomyces</taxon>
    </lineage>
</organism>
<gene>
    <name evidence="3" type="ORF">SAMN05192584_107183</name>
</gene>
<dbReference type="Proteomes" id="UP000198928">
    <property type="component" value="Unassembled WGS sequence"/>
</dbReference>
<reference evidence="4" key="1">
    <citation type="submission" date="2016-10" db="EMBL/GenBank/DDBJ databases">
        <authorList>
            <person name="Varghese N."/>
            <person name="Submissions S."/>
        </authorList>
    </citation>
    <scope>NUCLEOTIDE SEQUENCE [LARGE SCALE GENOMIC DNA]</scope>
    <source>
        <strain evidence="4">PL19</strain>
    </source>
</reference>
<protein>
    <submittedName>
        <fullName evidence="3">Uncharacterized protein</fullName>
    </submittedName>
</protein>
<name>A0A1I4AZJ2_9ACTN</name>
<dbReference type="RefSeq" id="WP_175540986.1">
    <property type="nucleotide sequence ID" value="NZ_FOSG01000007.1"/>
</dbReference>
<feature type="signal peptide" evidence="2">
    <location>
        <begin position="1"/>
        <end position="28"/>
    </location>
</feature>
<accession>A0A1I4AZJ2</accession>
<dbReference type="EMBL" id="FOSG01000007">
    <property type="protein sequence ID" value="SFK61570.1"/>
    <property type="molecule type" value="Genomic_DNA"/>
</dbReference>
<keyword evidence="4" id="KW-1185">Reference proteome</keyword>
<evidence type="ECO:0000256" key="1">
    <source>
        <dbReference type="SAM" id="MobiDB-lite"/>
    </source>
</evidence>
<evidence type="ECO:0000313" key="3">
    <source>
        <dbReference type="EMBL" id="SFK61570.1"/>
    </source>
</evidence>
<feature type="region of interest" description="Disordered" evidence="1">
    <location>
        <begin position="735"/>
        <end position="766"/>
    </location>
</feature>